<organism evidence="2 3">
    <name type="scientific">Cercophora newfieldiana</name>
    <dbReference type="NCBI Taxonomy" id="92897"/>
    <lineage>
        <taxon>Eukaryota</taxon>
        <taxon>Fungi</taxon>
        <taxon>Dikarya</taxon>
        <taxon>Ascomycota</taxon>
        <taxon>Pezizomycotina</taxon>
        <taxon>Sordariomycetes</taxon>
        <taxon>Sordariomycetidae</taxon>
        <taxon>Sordariales</taxon>
        <taxon>Lasiosphaeriaceae</taxon>
        <taxon>Cercophora</taxon>
    </lineage>
</organism>
<accession>A0AA39YFR7</accession>
<name>A0AA39YFR7_9PEZI</name>
<gene>
    <name evidence="2" type="ORF">B0T16DRAFT_454018</name>
</gene>
<sequence length="145" mass="15390">MPTPTPDFSDPSLFPTFGTCPEDPSPSSTYYLLGQIKDDMTITKPTLILLDKDSSPFALVFDNLDRDGVDFKKAGLKKGCTAVIPNGRKVPPKEEGKRGFVSVDGARAGEVKGIPGALGRVVDVGRALRAREGEEGRCEGCGMSG</sequence>
<proteinExistence type="predicted"/>
<evidence type="ECO:0000313" key="2">
    <source>
        <dbReference type="EMBL" id="KAK0651564.1"/>
    </source>
</evidence>
<evidence type="ECO:0000256" key="1">
    <source>
        <dbReference type="SAM" id="MobiDB-lite"/>
    </source>
</evidence>
<reference evidence="2" key="1">
    <citation type="submission" date="2023-06" db="EMBL/GenBank/DDBJ databases">
        <title>Genome-scale phylogeny and comparative genomics of the fungal order Sordariales.</title>
        <authorList>
            <consortium name="Lawrence Berkeley National Laboratory"/>
            <person name="Hensen N."/>
            <person name="Bonometti L."/>
            <person name="Westerberg I."/>
            <person name="Brannstrom I.O."/>
            <person name="Guillou S."/>
            <person name="Cros-Aarteil S."/>
            <person name="Calhoun S."/>
            <person name="Haridas S."/>
            <person name="Kuo A."/>
            <person name="Mondo S."/>
            <person name="Pangilinan J."/>
            <person name="Riley R."/>
            <person name="Labutti K."/>
            <person name="Andreopoulos B."/>
            <person name="Lipzen A."/>
            <person name="Chen C."/>
            <person name="Yanf M."/>
            <person name="Daum C."/>
            <person name="Ng V."/>
            <person name="Clum A."/>
            <person name="Steindorff A."/>
            <person name="Ohm R."/>
            <person name="Martin F."/>
            <person name="Silar P."/>
            <person name="Natvig D."/>
            <person name="Lalanne C."/>
            <person name="Gautier V."/>
            <person name="Ament-Velasquez S.L."/>
            <person name="Kruys A."/>
            <person name="Hutchinson M.I."/>
            <person name="Powell A.J."/>
            <person name="Barry K."/>
            <person name="Miller A.N."/>
            <person name="Grigoriev I.V."/>
            <person name="Debuchy R."/>
            <person name="Gladieux P."/>
            <person name="Thoren M.H."/>
            <person name="Johannesson H."/>
        </authorList>
    </citation>
    <scope>NUCLEOTIDE SEQUENCE</scope>
    <source>
        <strain evidence="2">SMH2532-1</strain>
    </source>
</reference>
<keyword evidence="3" id="KW-1185">Reference proteome</keyword>
<protein>
    <submittedName>
        <fullName evidence="2">Uncharacterized protein</fullName>
    </submittedName>
</protein>
<dbReference type="AlphaFoldDB" id="A0AA39YFR7"/>
<comment type="caution">
    <text evidence="2">The sequence shown here is derived from an EMBL/GenBank/DDBJ whole genome shotgun (WGS) entry which is preliminary data.</text>
</comment>
<dbReference type="Proteomes" id="UP001174936">
    <property type="component" value="Unassembled WGS sequence"/>
</dbReference>
<evidence type="ECO:0000313" key="3">
    <source>
        <dbReference type="Proteomes" id="UP001174936"/>
    </source>
</evidence>
<feature type="region of interest" description="Disordered" evidence="1">
    <location>
        <begin position="1"/>
        <end position="24"/>
    </location>
</feature>
<dbReference type="EMBL" id="JAULSV010000002">
    <property type="protein sequence ID" value="KAK0651564.1"/>
    <property type="molecule type" value="Genomic_DNA"/>
</dbReference>